<evidence type="ECO:0000313" key="3">
    <source>
        <dbReference type="Proteomes" id="UP000252085"/>
    </source>
</evidence>
<keyword evidence="1" id="KW-0472">Membrane</keyword>
<dbReference type="AlphaFoldDB" id="A0A367S2Q4"/>
<reference evidence="2 3" key="1">
    <citation type="submission" date="2016-04" db="EMBL/GenBank/DDBJ databases">
        <authorList>
            <person name="Evans L.H."/>
            <person name="Alamgir A."/>
            <person name="Owens N."/>
            <person name="Weber N.D."/>
            <person name="Virtaneva K."/>
            <person name="Barbian K."/>
            <person name="Babar A."/>
            <person name="Rosenke K."/>
        </authorList>
    </citation>
    <scope>NUCLEOTIDE SEQUENCE [LARGE SCALE GENOMIC DNA]</scope>
    <source>
        <strain evidence="2">NIES-2108</strain>
    </source>
</reference>
<feature type="transmembrane region" description="Helical" evidence="1">
    <location>
        <begin position="25"/>
        <end position="43"/>
    </location>
</feature>
<feature type="transmembrane region" description="Helical" evidence="1">
    <location>
        <begin position="186"/>
        <end position="206"/>
    </location>
</feature>
<gene>
    <name evidence="2" type="ORF">A6769_02065</name>
</gene>
<dbReference type="EMBL" id="LXQE01000029">
    <property type="protein sequence ID" value="RCJ41712.1"/>
    <property type="molecule type" value="Genomic_DNA"/>
</dbReference>
<name>A0A367S2Q4_NOSPU</name>
<accession>A0A367S2Q4</accession>
<keyword evidence="1" id="KW-1133">Transmembrane helix</keyword>
<feature type="transmembrane region" description="Helical" evidence="1">
    <location>
        <begin position="149"/>
        <end position="166"/>
    </location>
</feature>
<proteinExistence type="predicted"/>
<evidence type="ECO:0000256" key="1">
    <source>
        <dbReference type="SAM" id="Phobius"/>
    </source>
</evidence>
<protein>
    <submittedName>
        <fullName evidence="2">Uncharacterized protein</fullName>
    </submittedName>
</protein>
<comment type="caution">
    <text evidence="2">The sequence shown here is derived from an EMBL/GenBank/DDBJ whole genome shotgun (WGS) entry which is preliminary data.</text>
</comment>
<feature type="transmembrane region" description="Helical" evidence="1">
    <location>
        <begin position="371"/>
        <end position="390"/>
    </location>
</feature>
<feature type="transmembrane region" description="Helical" evidence="1">
    <location>
        <begin position="218"/>
        <end position="237"/>
    </location>
</feature>
<sequence length="547" mass="63630">MTTTEVISNQYKQKFEFINFRNGRIFDFSVLLICCLSFGFSWIESILNYDSHHWGFMYVQALDLKRGLIPYKETFPAYGIMTTWIQNLSLTLFGERLISIGIATGIFYSFSLFLSYQLFLQFLPKYAAFFSTLLIFLLNGYIVFPWSNYFCYTFFLLSLLMFFSKKNNKNVFGSGLLLGFSLLCRYTSFQAILLPFVFFFIYEIIFQKNTKKTTNSRLLFFGLGFLFPILLFLLFLFSNSLLDDFWIQNQIMTLQSKHGLTISNLLPNLFKSIFITSLDDVHDSRIVFFTIIFCWNFVTLFYFLKKLFLNKNLAPNEAIVMEFCLVTLFGYLNAIHSYDFFRLINGSSLGVGVIIYSVIQTSQRLGRKIKIIILLPLISICFILANSLIFSASPTSAVYTPWRLDILMGKGVISTEISIFKGKLLKPEYYNFYRDIYQHISKFDHSHYIINYTLDPVAMIINNLPKVQIASIYFPLIEQAYPEEAKRIQQIINTKKAVILSDKDLHLPGYKVIFSKTWLSGEVPWLSRLSNDSLAMIYISVPEETEM</sequence>
<keyword evidence="1" id="KW-0812">Transmembrane</keyword>
<feature type="transmembrane region" description="Helical" evidence="1">
    <location>
        <begin position="340"/>
        <end position="359"/>
    </location>
</feature>
<organism evidence="2 3">
    <name type="scientific">Nostoc punctiforme NIES-2108</name>
    <dbReference type="NCBI Taxonomy" id="1356359"/>
    <lineage>
        <taxon>Bacteria</taxon>
        <taxon>Bacillati</taxon>
        <taxon>Cyanobacteriota</taxon>
        <taxon>Cyanophyceae</taxon>
        <taxon>Nostocales</taxon>
        <taxon>Nostocaceae</taxon>
        <taxon>Nostoc</taxon>
    </lineage>
</organism>
<feature type="transmembrane region" description="Helical" evidence="1">
    <location>
        <begin position="316"/>
        <end position="334"/>
    </location>
</feature>
<dbReference type="Proteomes" id="UP000252085">
    <property type="component" value="Unassembled WGS sequence"/>
</dbReference>
<feature type="transmembrane region" description="Helical" evidence="1">
    <location>
        <begin position="100"/>
        <end position="120"/>
    </location>
</feature>
<feature type="transmembrane region" description="Helical" evidence="1">
    <location>
        <begin position="286"/>
        <end position="304"/>
    </location>
</feature>
<evidence type="ECO:0000313" key="2">
    <source>
        <dbReference type="EMBL" id="RCJ41712.1"/>
    </source>
</evidence>